<protein>
    <submittedName>
        <fullName evidence="7">Putative sodium/calcium exchange protein-like protein</fullName>
    </submittedName>
</protein>
<dbReference type="Proteomes" id="UP000194003">
    <property type="component" value="Unassembled WGS sequence"/>
</dbReference>
<feature type="transmembrane region" description="Helical" evidence="5">
    <location>
        <begin position="40"/>
        <end position="61"/>
    </location>
</feature>
<dbReference type="InterPro" id="IPR004837">
    <property type="entry name" value="NaCa_Exmemb"/>
</dbReference>
<feature type="domain" description="Sodium/calcium exchanger membrane region" evidence="6">
    <location>
        <begin position="196"/>
        <end position="276"/>
    </location>
</feature>
<keyword evidence="8" id="KW-1185">Reference proteome</keyword>
<keyword evidence="2 5" id="KW-0812">Transmembrane</keyword>
<dbReference type="EMBL" id="LVJN01000018">
    <property type="protein sequence ID" value="OSM05012.1"/>
    <property type="molecule type" value="Genomic_DNA"/>
</dbReference>
<evidence type="ECO:0000256" key="1">
    <source>
        <dbReference type="ARBA" id="ARBA00004141"/>
    </source>
</evidence>
<evidence type="ECO:0000256" key="2">
    <source>
        <dbReference type="ARBA" id="ARBA00022692"/>
    </source>
</evidence>
<feature type="transmembrane region" description="Helical" evidence="5">
    <location>
        <begin position="107"/>
        <end position="125"/>
    </location>
</feature>
<dbReference type="InterPro" id="IPR044880">
    <property type="entry name" value="NCX_ion-bd_dom_sf"/>
</dbReference>
<dbReference type="STRING" id="1434232.MAIT1_03140"/>
<evidence type="ECO:0000256" key="3">
    <source>
        <dbReference type="ARBA" id="ARBA00022989"/>
    </source>
</evidence>
<feature type="transmembrane region" description="Helical" evidence="5">
    <location>
        <begin position="82"/>
        <end position="101"/>
    </location>
</feature>
<name>A0A1Y2K5N5_9PROT</name>
<evidence type="ECO:0000256" key="4">
    <source>
        <dbReference type="ARBA" id="ARBA00023136"/>
    </source>
</evidence>
<evidence type="ECO:0000313" key="7">
    <source>
        <dbReference type="EMBL" id="OSM05012.1"/>
    </source>
</evidence>
<organism evidence="7 8">
    <name type="scientific">Magnetofaba australis IT-1</name>
    <dbReference type="NCBI Taxonomy" id="1434232"/>
    <lineage>
        <taxon>Bacteria</taxon>
        <taxon>Pseudomonadati</taxon>
        <taxon>Pseudomonadota</taxon>
        <taxon>Magnetococcia</taxon>
        <taxon>Magnetococcales</taxon>
        <taxon>Magnetococcaceae</taxon>
        <taxon>Magnetofaba</taxon>
    </lineage>
</organism>
<feature type="transmembrane region" description="Helical" evidence="5">
    <location>
        <begin position="132"/>
        <end position="150"/>
    </location>
</feature>
<evidence type="ECO:0000259" key="6">
    <source>
        <dbReference type="Pfam" id="PF01699"/>
    </source>
</evidence>
<sequence length="278" mass="29722">MMRQFILDSISPVDMISWALTALFFLGAAAINGGDLTLSFIGAGGVVMTMFLVGASVEVMIETLKDVKGIGTLTGFLTNGPEAIVVVVGLATGDILFAASTPLGSNFMNPILLVLAALLTGRLMLTLKVHPAYTVSCLVVTATFAGGFYLVDRAHYLFWVIAVVIASVYFFLRRMPEQEEETDDIAISKSWFFPALLCLIGAGYALDPVVSFASEQSMAPKGVIGFIVLSTLTSWPEFKSTMALLRRGNGVAAVLNIVVSNITNLWLACVGVVVYLMM</sequence>
<dbReference type="GO" id="GO:0055085">
    <property type="term" value="P:transmembrane transport"/>
    <property type="evidence" value="ECO:0007669"/>
    <property type="project" value="InterPro"/>
</dbReference>
<dbReference type="GO" id="GO:0016020">
    <property type="term" value="C:membrane"/>
    <property type="evidence" value="ECO:0007669"/>
    <property type="project" value="UniProtKB-SubCell"/>
</dbReference>
<proteinExistence type="predicted"/>
<gene>
    <name evidence="7" type="ORF">MAIT1_03140</name>
</gene>
<keyword evidence="3 5" id="KW-1133">Transmembrane helix</keyword>
<evidence type="ECO:0000313" key="8">
    <source>
        <dbReference type="Proteomes" id="UP000194003"/>
    </source>
</evidence>
<feature type="transmembrane region" description="Helical" evidence="5">
    <location>
        <begin position="250"/>
        <end position="277"/>
    </location>
</feature>
<comment type="subcellular location">
    <subcellularLocation>
        <location evidence="1">Membrane</location>
        <topology evidence="1">Multi-pass membrane protein</topology>
    </subcellularLocation>
</comment>
<reference evidence="7 8" key="1">
    <citation type="journal article" date="2016" name="BMC Genomics">
        <title>Combined genomic and structural analyses of a cultured magnetotactic bacterium reveals its niche adaptation to a dynamic environment.</title>
        <authorList>
            <person name="Araujo A.C."/>
            <person name="Morillo V."/>
            <person name="Cypriano J."/>
            <person name="Teixeira L.C."/>
            <person name="Leao P."/>
            <person name="Lyra S."/>
            <person name="Almeida L.G."/>
            <person name="Bazylinski D.A."/>
            <person name="Vasconcellos A.T."/>
            <person name="Abreu F."/>
            <person name="Lins U."/>
        </authorList>
    </citation>
    <scope>NUCLEOTIDE SEQUENCE [LARGE SCALE GENOMIC DNA]</scope>
    <source>
        <strain evidence="7 8">IT-1</strain>
    </source>
</reference>
<evidence type="ECO:0000256" key="5">
    <source>
        <dbReference type="SAM" id="Phobius"/>
    </source>
</evidence>
<accession>A0A1Y2K5N5</accession>
<feature type="transmembrane region" description="Helical" evidence="5">
    <location>
        <begin position="156"/>
        <end position="172"/>
    </location>
</feature>
<keyword evidence="4 5" id="KW-0472">Membrane</keyword>
<dbReference type="Gene3D" id="1.20.1420.30">
    <property type="entry name" value="NCX, central ion-binding region"/>
    <property type="match status" value="1"/>
</dbReference>
<feature type="transmembrane region" description="Helical" evidence="5">
    <location>
        <begin position="184"/>
        <end position="206"/>
    </location>
</feature>
<dbReference type="AlphaFoldDB" id="A0A1Y2K5N5"/>
<dbReference type="Pfam" id="PF01699">
    <property type="entry name" value="Na_Ca_ex"/>
    <property type="match status" value="1"/>
</dbReference>
<feature type="transmembrane region" description="Helical" evidence="5">
    <location>
        <begin position="218"/>
        <end position="238"/>
    </location>
</feature>
<comment type="caution">
    <text evidence="7">The sequence shown here is derived from an EMBL/GenBank/DDBJ whole genome shotgun (WGS) entry which is preliminary data.</text>
</comment>